<evidence type="ECO:0000313" key="13">
    <source>
        <dbReference type="RefSeq" id="XP_005105887.2"/>
    </source>
</evidence>
<evidence type="ECO:0000256" key="7">
    <source>
        <dbReference type="ARBA" id="ARBA00023244"/>
    </source>
</evidence>
<evidence type="ECO:0000256" key="3">
    <source>
        <dbReference type="ARBA" id="ARBA00012288"/>
    </source>
</evidence>
<evidence type="ECO:0000256" key="9">
    <source>
        <dbReference type="RuleBase" id="RU000554"/>
    </source>
</evidence>
<organism evidence="12 13">
    <name type="scientific">Aplysia californica</name>
    <name type="common">California sea hare</name>
    <dbReference type="NCBI Taxonomy" id="6500"/>
    <lineage>
        <taxon>Eukaryota</taxon>
        <taxon>Metazoa</taxon>
        <taxon>Spiralia</taxon>
        <taxon>Lophotrochozoa</taxon>
        <taxon>Mollusca</taxon>
        <taxon>Gastropoda</taxon>
        <taxon>Heterobranchia</taxon>
        <taxon>Euthyneura</taxon>
        <taxon>Tectipleura</taxon>
        <taxon>Aplysiida</taxon>
        <taxon>Aplysioidea</taxon>
        <taxon>Aplysiidae</taxon>
        <taxon>Aplysia</taxon>
    </lineage>
</organism>
<dbReference type="SUPFAM" id="SSF51726">
    <property type="entry name" value="UROD/MetE-like"/>
    <property type="match status" value="1"/>
</dbReference>
<evidence type="ECO:0000256" key="6">
    <source>
        <dbReference type="ARBA" id="ARBA00023239"/>
    </source>
</evidence>
<dbReference type="HAMAP" id="MF_00218">
    <property type="entry name" value="URO_D"/>
    <property type="match status" value="1"/>
</dbReference>
<reference evidence="13" key="1">
    <citation type="submission" date="2025-08" db="UniProtKB">
        <authorList>
            <consortium name="RefSeq"/>
        </authorList>
    </citation>
    <scope>IDENTIFICATION</scope>
</reference>
<accession>A0ABM0K0I1</accession>
<dbReference type="InterPro" id="IPR000257">
    <property type="entry name" value="Uroporphyrinogen_deCOase"/>
</dbReference>
<proteinExistence type="inferred from homology"/>
<dbReference type="GeneID" id="101845262"/>
<protein>
    <recommendedName>
        <fullName evidence="4 9">Uroporphyrinogen decarboxylase</fullName>
        <ecNumber evidence="3 9">4.1.1.37</ecNumber>
    </recommendedName>
</protein>
<dbReference type="RefSeq" id="XP_005105887.2">
    <property type="nucleotide sequence ID" value="XM_005105830.3"/>
</dbReference>
<evidence type="ECO:0000256" key="10">
    <source>
        <dbReference type="RuleBase" id="RU004169"/>
    </source>
</evidence>
<dbReference type="PROSITE" id="PS00906">
    <property type="entry name" value="UROD_1"/>
    <property type="match status" value="1"/>
</dbReference>
<dbReference type="PANTHER" id="PTHR21091">
    <property type="entry name" value="METHYLTETRAHYDROFOLATE:HOMOCYSTEINE METHYLTRANSFERASE RELATED"/>
    <property type="match status" value="1"/>
</dbReference>
<comment type="similarity">
    <text evidence="2 10">Belongs to the uroporphyrinogen decarboxylase family.</text>
</comment>
<evidence type="ECO:0000256" key="4">
    <source>
        <dbReference type="ARBA" id="ARBA00014308"/>
    </source>
</evidence>
<keyword evidence="6 9" id="KW-0456">Lyase</keyword>
<keyword evidence="7 9" id="KW-0627">Porphyrin biosynthesis</keyword>
<evidence type="ECO:0000256" key="1">
    <source>
        <dbReference type="ARBA" id="ARBA00004804"/>
    </source>
</evidence>
<feature type="domain" description="Uroporphyrinogen decarboxylase (URO-D)" evidence="11">
    <location>
        <begin position="33"/>
        <end position="42"/>
    </location>
</feature>
<dbReference type="NCBIfam" id="TIGR01464">
    <property type="entry name" value="hemE"/>
    <property type="match status" value="1"/>
</dbReference>
<evidence type="ECO:0000256" key="2">
    <source>
        <dbReference type="ARBA" id="ARBA00009935"/>
    </source>
</evidence>
<gene>
    <name evidence="13" type="primary">LOC101845262</name>
</gene>
<sequence length="370" mass="41065">MAAPISPQTQAFSPLKNDLLLRAARGEKTERVPVWVMRQAGRYLPEYRQAKGDTKFFATCKDPQLVCELTLQPIRRYDLDAAIIFSDILVIPVAMGLAVANDPGEGPVYADPITCPEDIKRLNPDFDIVSELGYVYEAITLTRQKLEGKVPLFGFTGAPWTLMKFMIENVSAGPNPNKARRFLAEHAEAGHQLLGLLKDAVVRHLVHQVKAGAQIVQVFDSFAGELGPVFFSKFELPVLKQIAREVKEKLQSMNIEPVPMIVFAKDAHFAIEELSKSGYDVVGLDWGAQPLHARKLAGNQVTLQGNMDPVMMFAPKDDIKKAVKEMLNKFGTQRYIANLGHGVLKDTDPDHLGVFIDAIHTYSEDMNAVL</sequence>
<evidence type="ECO:0000259" key="11">
    <source>
        <dbReference type="PROSITE" id="PS00906"/>
    </source>
</evidence>
<dbReference type="Gene3D" id="3.20.20.210">
    <property type="match status" value="1"/>
</dbReference>
<dbReference type="EC" id="4.1.1.37" evidence="3 9"/>
<evidence type="ECO:0000256" key="5">
    <source>
        <dbReference type="ARBA" id="ARBA00022793"/>
    </source>
</evidence>
<name>A0ABM0K0I1_APLCA</name>
<dbReference type="InterPro" id="IPR006361">
    <property type="entry name" value="Uroporphyrinogen_deCO2ase_HemE"/>
</dbReference>
<comment type="pathway">
    <text evidence="1 9">Porphyrin-containing compound metabolism; protoporphyrin-IX biosynthesis; coproporphyrinogen-III from 5-aminolevulinate: step 4/4.</text>
</comment>
<evidence type="ECO:0000256" key="8">
    <source>
        <dbReference type="ARBA" id="ARBA00048411"/>
    </source>
</evidence>
<dbReference type="Pfam" id="PF01208">
    <property type="entry name" value="URO-D"/>
    <property type="match status" value="1"/>
</dbReference>
<evidence type="ECO:0000313" key="12">
    <source>
        <dbReference type="Proteomes" id="UP000694888"/>
    </source>
</evidence>
<dbReference type="CDD" id="cd00717">
    <property type="entry name" value="URO-D"/>
    <property type="match status" value="1"/>
</dbReference>
<dbReference type="Proteomes" id="UP000694888">
    <property type="component" value="Unplaced"/>
</dbReference>
<keyword evidence="5 9" id="KW-0210">Decarboxylase</keyword>
<keyword evidence="12" id="KW-1185">Reference proteome</keyword>
<dbReference type="PANTHER" id="PTHR21091:SF169">
    <property type="entry name" value="UROPORPHYRINOGEN DECARBOXYLASE"/>
    <property type="match status" value="1"/>
</dbReference>
<comment type="catalytic activity">
    <reaction evidence="8">
        <text>uroporphyrinogen III + 4 H(+) = coproporphyrinogen III + 4 CO2</text>
        <dbReference type="Rhea" id="RHEA:19865"/>
        <dbReference type="ChEBI" id="CHEBI:15378"/>
        <dbReference type="ChEBI" id="CHEBI:16526"/>
        <dbReference type="ChEBI" id="CHEBI:57308"/>
        <dbReference type="ChEBI" id="CHEBI:57309"/>
        <dbReference type="EC" id="4.1.1.37"/>
    </reaction>
    <physiologicalReaction direction="left-to-right" evidence="8">
        <dbReference type="Rhea" id="RHEA:19866"/>
    </physiologicalReaction>
</comment>
<dbReference type="InterPro" id="IPR038071">
    <property type="entry name" value="UROD/MetE-like_sf"/>
</dbReference>